<dbReference type="AlphaFoldDB" id="A0AA38LQX3"/>
<evidence type="ECO:0000313" key="1">
    <source>
        <dbReference type="EMBL" id="KAH9331565.1"/>
    </source>
</evidence>
<gene>
    <name evidence="1" type="ORF">KI387_003673</name>
</gene>
<accession>A0AA38LQX3</accession>
<organism evidence="1 2">
    <name type="scientific">Taxus chinensis</name>
    <name type="common">Chinese yew</name>
    <name type="synonym">Taxus wallichiana var. chinensis</name>
    <dbReference type="NCBI Taxonomy" id="29808"/>
    <lineage>
        <taxon>Eukaryota</taxon>
        <taxon>Viridiplantae</taxon>
        <taxon>Streptophyta</taxon>
        <taxon>Embryophyta</taxon>
        <taxon>Tracheophyta</taxon>
        <taxon>Spermatophyta</taxon>
        <taxon>Pinopsida</taxon>
        <taxon>Pinidae</taxon>
        <taxon>Conifers II</taxon>
        <taxon>Cupressales</taxon>
        <taxon>Taxaceae</taxon>
        <taxon>Taxus</taxon>
    </lineage>
</organism>
<name>A0AA38LQX3_TAXCH</name>
<proteinExistence type="predicted"/>
<dbReference type="Proteomes" id="UP000824469">
    <property type="component" value="Unassembled WGS sequence"/>
</dbReference>
<comment type="caution">
    <text evidence="1">The sequence shown here is derived from an EMBL/GenBank/DDBJ whole genome shotgun (WGS) entry which is preliminary data.</text>
</comment>
<reference evidence="1 2" key="1">
    <citation type="journal article" date="2021" name="Nat. Plants">
        <title>The Taxus genome provides insights into paclitaxel biosynthesis.</title>
        <authorList>
            <person name="Xiong X."/>
            <person name="Gou J."/>
            <person name="Liao Q."/>
            <person name="Li Y."/>
            <person name="Zhou Q."/>
            <person name="Bi G."/>
            <person name="Li C."/>
            <person name="Du R."/>
            <person name="Wang X."/>
            <person name="Sun T."/>
            <person name="Guo L."/>
            <person name="Liang H."/>
            <person name="Lu P."/>
            <person name="Wu Y."/>
            <person name="Zhang Z."/>
            <person name="Ro D.K."/>
            <person name="Shang Y."/>
            <person name="Huang S."/>
            <person name="Yan J."/>
        </authorList>
    </citation>
    <scope>NUCLEOTIDE SEQUENCE [LARGE SCALE GENOMIC DNA]</scope>
    <source>
        <strain evidence="1">Ta-2019</strain>
    </source>
</reference>
<evidence type="ECO:0000313" key="2">
    <source>
        <dbReference type="Proteomes" id="UP000824469"/>
    </source>
</evidence>
<sequence>MAVWIQIGKQLGLKVGVSTRLTNLSTAHAFIVLVAIELIHPIWVVQCCGTVLACAQSFDPDTKEIRPLWA</sequence>
<feature type="non-terminal residue" evidence="1">
    <location>
        <position position="70"/>
    </location>
</feature>
<protein>
    <submittedName>
        <fullName evidence="1">Uncharacterized protein</fullName>
    </submittedName>
</protein>
<keyword evidence="2" id="KW-1185">Reference proteome</keyword>
<dbReference type="EMBL" id="JAHRHJ020000001">
    <property type="protein sequence ID" value="KAH9331565.1"/>
    <property type="molecule type" value="Genomic_DNA"/>
</dbReference>